<protein>
    <recommendedName>
        <fullName evidence="4">Formylglycine-generating sulfatase enzyme</fullName>
    </recommendedName>
</protein>
<reference evidence="2 3" key="1">
    <citation type="submission" date="2018-10" db="EMBL/GenBank/DDBJ databases">
        <authorList>
            <person name="Criscuolo A."/>
        </authorList>
    </citation>
    <scope>NUCLEOTIDE SEQUENCE [LARGE SCALE GENOMIC DNA]</scope>
    <source>
        <strain evidence="2">DnA1</strain>
    </source>
</reference>
<dbReference type="Gene3D" id="3.90.1580.10">
    <property type="entry name" value="paralog of FGE (formylglycine-generating enzyme)"/>
    <property type="match status" value="1"/>
</dbReference>
<feature type="compositionally biased region" description="Basic and acidic residues" evidence="1">
    <location>
        <begin position="140"/>
        <end position="153"/>
    </location>
</feature>
<dbReference type="AlphaFoldDB" id="A0A3P4B811"/>
<sequence length="366" mass="38055">MPSIYVKDELRASVEAASGGKQTILYTAGGQPSIMNVVPKFNLEDIDVSLGTGVHPAFIVGGVEKSELFIGAYQGIIKNGELVSLAGVDPSASANHDTFVNAARAAGPGFHLTTNAEYAALALWCQKNGFQPRGNSNYGRSHEATHETGRRQDGGTPGAISGTARTLTGSGPASWRHDNTPNGISDLCGNIWEWSPGMRLMDGEIQVIPNNDAALHTTDLARTSNAWRAIRASDGALVAPGTAGTLKYDASSPTGGSIVLSDAITNRLGELGDDANSGNSASGALKSMTAKAGMNVPAIVKALGLYPAVPETMKSDSAYMRNYGERLPYRGGNWSSGAVAGVFAVYLNNSRGYSSSGFGGRPAFVI</sequence>
<gene>
    <name evidence="2" type="ORF">PIGHUM_04503</name>
</gene>
<accession>A0A3P4B811</accession>
<evidence type="ECO:0000313" key="2">
    <source>
        <dbReference type="EMBL" id="VCU72404.1"/>
    </source>
</evidence>
<organism evidence="2 3">
    <name type="scientific">Pigmentiphaga humi</name>
    <dbReference type="NCBI Taxonomy" id="2478468"/>
    <lineage>
        <taxon>Bacteria</taxon>
        <taxon>Pseudomonadati</taxon>
        <taxon>Pseudomonadota</taxon>
        <taxon>Betaproteobacteria</taxon>
        <taxon>Burkholderiales</taxon>
        <taxon>Alcaligenaceae</taxon>
        <taxon>Pigmentiphaga</taxon>
    </lineage>
</organism>
<keyword evidence="3" id="KW-1185">Reference proteome</keyword>
<evidence type="ECO:0000313" key="3">
    <source>
        <dbReference type="Proteomes" id="UP000277294"/>
    </source>
</evidence>
<proteinExistence type="predicted"/>
<feature type="region of interest" description="Disordered" evidence="1">
    <location>
        <begin position="134"/>
        <end position="180"/>
    </location>
</feature>
<dbReference type="EMBL" id="UWPJ01000039">
    <property type="protein sequence ID" value="VCU72404.1"/>
    <property type="molecule type" value="Genomic_DNA"/>
</dbReference>
<dbReference type="SUPFAM" id="SSF56436">
    <property type="entry name" value="C-type lectin-like"/>
    <property type="match status" value="1"/>
</dbReference>
<evidence type="ECO:0000256" key="1">
    <source>
        <dbReference type="SAM" id="MobiDB-lite"/>
    </source>
</evidence>
<dbReference type="OrthoDB" id="9768004at2"/>
<dbReference type="InterPro" id="IPR042095">
    <property type="entry name" value="SUMF_sf"/>
</dbReference>
<evidence type="ECO:0008006" key="4">
    <source>
        <dbReference type="Google" id="ProtNLM"/>
    </source>
</evidence>
<dbReference type="RefSeq" id="WP_124081952.1">
    <property type="nucleotide sequence ID" value="NZ_UWPJ01000039.1"/>
</dbReference>
<dbReference type="InterPro" id="IPR016187">
    <property type="entry name" value="CTDL_fold"/>
</dbReference>
<dbReference type="Proteomes" id="UP000277294">
    <property type="component" value="Unassembled WGS sequence"/>
</dbReference>
<name>A0A3P4B811_9BURK</name>